<evidence type="ECO:0000256" key="8">
    <source>
        <dbReference type="ARBA" id="ARBA00038436"/>
    </source>
</evidence>
<evidence type="ECO:0000256" key="5">
    <source>
        <dbReference type="ARBA" id="ARBA00022692"/>
    </source>
</evidence>
<dbReference type="EMBL" id="BBYR01000002">
    <property type="protein sequence ID" value="GAP33784.1"/>
    <property type="molecule type" value="Genomic_DNA"/>
</dbReference>
<name>A0A0K8NU49_PISS1</name>
<comment type="caution">
    <text evidence="9">Lacks conserved residue(s) required for the propagation of feature annotation.</text>
</comment>
<evidence type="ECO:0000256" key="1">
    <source>
        <dbReference type="ARBA" id="ARBA00004429"/>
    </source>
</evidence>
<dbReference type="Proteomes" id="UP000037660">
    <property type="component" value="Unassembled WGS sequence"/>
</dbReference>
<feature type="domain" description="Tripartite ATP-independent periplasmic transporters DctQ component" evidence="10">
    <location>
        <begin position="24"/>
        <end position="150"/>
    </location>
</feature>
<dbReference type="PROSITE" id="PS51257">
    <property type="entry name" value="PROKAR_LIPOPROTEIN"/>
    <property type="match status" value="1"/>
</dbReference>
<dbReference type="GO" id="GO:0022857">
    <property type="term" value="F:transmembrane transporter activity"/>
    <property type="evidence" value="ECO:0007669"/>
    <property type="project" value="UniProtKB-UniRule"/>
</dbReference>
<dbReference type="OrthoDB" id="6900059at2"/>
<sequence>MRRWLEAVAHGFAVLGGVCACAVALMVCVSIVGRAAWARPITGDVELTQFGIALAISLCLPWCQARRTHILVDFFTQRASARTQRRLDKAGALLMAATVLLLAWRTGAGAVAVAQAGEASMILDLPMWWTYASLAPGLALAGVIALVDAVAGPAAPGGEPGPEGAAR</sequence>
<evidence type="ECO:0000256" key="9">
    <source>
        <dbReference type="RuleBase" id="RU369079"/>
    </source>
</evidence>
<evidence type="ECO:0000256" key="6">
    <source>
        <dbReference type="ARBA" id="ARBA00022989"/>
    </source>
</evidence>
<keyword evidence="6 9" id="KW-1133">Transmembrane helix</keyword>
<evidence type="ECO:0000256" key="3">
    <source>
        <dbReference type="ARBA" id="ARBA00022475"/>
    </source>
</evidence>
<evidence type="ECO:0000259" key="10">
    <source>
        <dbReference type="Pfam" id="PF04290"/>
    </source>
</evidence>
<keyword evidence="7 9" id="KW-0472">Membrane</keyword>
<comment type="subunit">
    <text evidence="9">The complex comprises the extracytoplasmic solute receptor protein and the two transmembrane proteins.</text>
</comment>
<comment type="subcellular location">
    <subcellularLocation>
        <location evidence="1 9">Cell inner membrane</location>
        <topology evidence="1 9">Multi-pass membrane protein</topology>
    </subcellularLocation>
</comment>
<keyword evidence="5 9" id="KW-0812">Transmembrane</keyword>
<feature type="transmembrane region" description="Helical" evidence="9">
    <location>
        <begin position="12"/>
        <end position="35"/>
    </location>
</feature>
<evidence type="ECO:0000256" key="7">
    <source>
        <dbReference type="ARBA" id="ARBA00023136"/>
    </source>
</evidence>
<evidence type="ECO:0000256" key="2">
    <source>
        <dbReference type="ARBA" id="ARBA00022448"/>
    </source>
</evidence>
<proteinExistence type="inferred from homology"/>
<evidence type="ECO:0000256" key="4">
    <source>
        <dbReference type="ARBA" id="ARBA00022519"/>
    </source>
</evidence>
<keyword evidence="2 9" id="KW-0813">Transport</keyword>
<comment type="similarity">
    <text evidence="8 9">Belongs to the TRAP transporter small permease family.</text>
</comment>
<gene>
    <name evidence="11" type="ORF">ISF6_1039</name>
</gene>
<keyword evidence="3" id="KW-1003">Cell membrane</keyword>
<reference evidence="11 12" key="2">
    <citation type="journal article" date="2016" name="Science">
        <title>A bacterium that degrades and assimilates poly(ethylene terephthalate).</title>
        <authorList>
            <person name="Yoshida S."/>
            <person name="Hiraga K."/>
            <person name="Takehana T."/>
            <person name="Taniguchi I."/>
            <person name="Yamaji H."/>
            <person name="Maeda Y."/>
            <person name="Toyohara K."/>
            <person name="Miyamoto K."/>
            <person name="Kimura Y."/>
            <person name="Oda K."/>
        </authorList>
    </citation>
    <scope>NUCLEOTIDE SEQUENCE [LARGE SCALE GENOMIC DNA]</scope>
    <source>
        <strain evidence="12">NBRC 110686 / TISTR 2288 / 201-F6</strain>
    </source>
</reference>
<dbReference type="STRING" id="1547922.ISF6_1039"/>
<comment type="caution">
    <text evidence="11">The sequence shown here is derived from an EMBL/GenBank/DDBJ whole genome shotgun (WGS) entry which is preliminary data.</text>
</comment>
<dbReference type="AlphaFoldDB" id="A0A0K8NU49"/>
<keyword evidence="4 9" id="KW-0997">Cell inner membrane</keyword>
<evidence type="ECO:0000313" key="12">
    <source>
        <dbReference type="Proteomes" id="UP000037660"/>
    </source>
</evidence>
<protein>
    <recommendedName>
        <fullName evidence="9">TRAP transporter small permease protein</fullName>
    </recommendedName>
</protein>
<dbReference type="RefSeq" id="WP_054017947.1">
    <property type="nucleotide sequence ID" value="NZ_BBYR01000002.1"/>
</dbReference>
<organism evidence="11 12">
    <name type="scientific">Piscinibacter sakaiensis</name>
    <name type="common">Ideonella sakaiensis</name>
    <dbReference type="NCBI Taxonomy" id="1547922"/>
    <lineage>
        <taxon>Bacteria</taxon>
        <taxon>Pseudomonadati</taxon>
        <taxon>Pseudomonadota</taxon>
        <taxon>Betaproteobacteria</taxon>
        <taxon>Burkholderiales</taxon>
        <taxon>Sphaerotilaceae</taxon>
        <taxon>Piscinibacter</taxon>
    </lineage>
</organism>
<accession>A0A0K8NU49</accession>
<dbReference type="InterPro" id="IPR007387">
    <property type="entry name" value="TRAP_DctQ"/>
</dbReference>
<reference evidence="12" key="1">
    <citation type="submission" date="2015-07" db="EMBL/GenBank/DDBJ databases">
        <title>Discovery of a poly(ethylene terephthalate assimilation.</title>
        <authorList>
            <person name="Yoshida S."/>
            <person name="Hiraga K."/>
            <person name="Takehana T."/>
            <person name="Taniguchi I."/>
            <person name="Yamaji H."/>
            <person name="Maeda Y."/>
            <person name="Toyohara K."/>
            <person name="Miyamoto K."/>
            <person name="Kimura Y."/>
            <person name="Oda K."/>
        </authorList>
    </citation>
    <scope>NUCLEOTIDE SEQUENCE [LARGE SCALE GENOMIC DNA]</scope>
    <source>
        <strain evidence="12">NBRC 110686 / TISTR 2288 / 201-F6</strain>
    </source>
</reference>
<feature type="transmembrane region" description="Helical" evidence="9">
    <location>
        <begin position="92"/>
        <end position="116"/>
    </location>
</feature>
<dbReference type="GO" id="GO:0005886">
    <property type="term" value="C:plasma membrane"/>
    <property type="evidence" value="ECO:0007669"/>
    <property type="project" value="UniProtKB-SubCell"/>
</dbReference>
<dbReference type="PANTHER" id="PTHR35011:SF2">
    <property type="entry name" value="2,3-DIKETO-L-GULONATE TRAP TRANSPORTER SMALL PERMEASE PROTEIN YIAM"/>
    <property type="match status" value="1"/>
</dbReference>
<feature type="transmembrane region" description="Helical" evidence="9">
    <location>
        <begin position="128"/>
        <end position="147"/>
    </location>
</feature>
<comment type="function">
    <text evidence="9">Part of the tripartite ATP-independent periplasmic (TRAP) transport system.</text>
</comment>
<keyword evidence="12" id="KW-1185">Reference proteome</keyword>
<dbReference type="Pfam" id="PF04290">
    <property type="entry name" value="DctQ"/>
    <property type="match status" value="1"/>
</dbReference>
<dbReference type="InterPro" id="IPR055348">
    <property type="entry name" value="DctQ"/>
</dbReference>
<dbReference type="PANTHER" id="PTHR35011">
    <property type="entry name" value="2,3-DIKETO-L-GULONATE TRAP TRANSPORTER SMALL PERMEASE PROTEIN YIAM"/>
    <property type="match status" value="1"/>
</dbReference>
<evidence type="ECO:0000313" key="11">
    <source>
        <dbReference type="EMBL" id="GAP33784.1"/>
    </source>
</evidence>
<dbReference type="GO" id="GO:0015740">
    <property type="term" value="P:C4-dicarboxylate transport"/>
    <property type="evidence" value="ECO:0007669"/>
    <property type="project" value="TreeGrafter"/>
</dbReference>